<dbReference type="Proteomes" id="UP000280188">
    <property type="component" value="Chromosome"/>
</dbReference>
<dbReference type="RefSeq" id="WP_232027715.1">
    <property type="nucleotide sequence ID" value="NZ_AP018795.1"/>
</dbReference>
<keyword evidence="1" id="KW-0808">Transferase</keyword>
<dbReference type="PANTHER" id="PTHR45569:SF1">
    <property type="entry name" value="SENSOR PROTEIN KDPD"/>
    <property type="match status" value="1"/>
</dbReference>
<accession>A0A2Z6IET5</accession>
<dbReference type="InterPro" id="IPR027417">
    <property type="entry name" value="P-loop_NTPase"/>
</dbReference>
<gene>
    <name evidence="5" type="ORF">AFERRID_03460</name>
</gene>
<evidence type="ECO:0000256" key="1">
    <source>
        <dbReference type="ARBA" id="ARBA00022679"/>
    </source>
</evidence>
<dbReference type="GO" id="GO:0005886">
    <property type="term" value="C:plasma membrane"/>
    <property type="evidence" value="ECO:0007669"/>
    <property type="project" value="TreeGrafter"/>
</dbReference>
<dbReference type="AlphaFoldDB" id="A0A2Z6IET5"/>
<feature type="domain" description="Signal transduction histidine kinase osmosensitive K+ channel sensor N-terminal" evidence="4">
    <location>
        <begin position="28"/>
        <end position="237"/>
    </location>
</feature>
<dbReference type="KEGG" id="afj:AFERRID_03460"/>
<dbReference type="Gene3D" id="3.40.50.300">
    <property type="entry name" value="P-loop containing nucleotide triphosphate hydrolases"/>
    <property type="match status" value="1"/>
</dbReference>
<dbReference type="InterPro" id="IPR052023">
    <property type="entry name" value="Histidine_kinase_KdpD"/>
</dbReference>
<proteinExistence type="predicted"/>
<keyword evidence="6" id="KW-1185">Reference proteome</keyword>
<dbReference type="GO" id="GO:0005737">
    <property type="term" value="C:cytoplasm"/>
    <property type="evidence" value="ECO:0007669"/>
    <property type="project" value="UniProtKB-ARBA"/>
</dbReference>
<evidence type="ECO:0000256" key="3">
    <source>
        <dbReference type="ARBA" id="ARBA00023012"/>
    </source>
</evidence>
<reference evidence="5 6" key="1">
    <citation type="journal article" date="2018" name="Microbiol. Resour. Announc.">
        <title>Complete Genome Sequence of Acidithiobacillus ferridurans JCM 18981.</title>
        <authorList>
            <person name="Miyauchi T."/>
            <person name="Kouzuma A."/>
            <person name="Abe T."/>
            <person name="Watanabe K."/>
        </authorList>
    </citation>
    <scope>NUCLEOTIDE SEQUENCE [LARGE SCALE GENOMIC DNA]</scope>
    <source>
        <strain evidence="6">ATCC 33020 / DSM 29468 / JCM 18981 / 11Fe</strain>
    </source>
</reference>
<name>A0A2Z6IET5_ACIFI</name>
<organism evidence="5 6">
    <name type="scientific">Acidithiobacillus ferridurans</name>
    <dbReference type="NCBI Taxonomy" id="1232575"/>
    <lineage>
        <taxon>Bacteria</taxon>
        <taxon>Pseudomonadati</taxon>
        <taxon>Pseudomonadota</taxon>
        <taxon>Acidithiobacillia</taxon>
        <taxon>Acidithiobacillales</taxon>
        <taxon>Acidithiobacillaceae</taxon>
        <taxon>Acidithiobacillus</taxon>
    </lineage>
</organism>
<keyword evidence="3" id="KW-0902">Two-component regulatory system</keyword>
<evidence type="ECO:0000256" key="2">
    <source>
        <dbReference type="ARBA" id="ARBA00022777"/>
    </source>
</evidence>
<evidence type="ECO:0000313" key="6">
    <source>
        <dbReference type="Proteomes" id="UP000280188"/>
    </source>
</evidence>
<dbReference type="Pfam" id="PF02702">
    <property type="entry name" value="KdpD"/>
    <property type="match status" value="1"/>
</dbReference>
<dbReference type="EMBL" id="AP018795">
    <property type="protein sequence ID" value="BBF64128.1"/>
    <property type="molecule type" value="Genomic_DNA"/>
</dbReference>
<protein>
    <submittedName>
        <fullName evidence="5">Sensor protein KdpD</fullName>
    </submittedName>
</protein>
<keyword evidence="2" id="KW-0418">Kinase</keyword>
<dbReference type="FunFam" id="3.40.50.300:FF:000483">
    <property type="entry name" value="Sensor histidine kinase KdpD"/>
    <property type="match status" value="1"/>
</dbReference>
<sequence length="326" mass="36833">MSTEDRKDGRPDPDALLAQVQQEEQARQRGRLKIFFGAAPGVGKTYAMLRYGQQEMAKGVDVLVGVVETHQRSETQALADALPTLPRVHIPYKNVVLEEFDLDAALARRPGLLLLDELAHSNAPGSRHKKRWQDLEELLDAGLSVATTVNVQHLESVHEVVQQITGIQVQETLPDQIIQQADEVILVDISDEDLLQRLKEGKVYLGDRGQRAMTHFFRKGNLIALRQLALRLAADRVDLELRQFHQQNPEEGRRSGSRDRLLVAVSGRPEDEHLVRAAYHLATAQRADWLVIHVDTPRGLLQNPRPRHGYGITCILRKVWVRKPHV</sequence>
<dbReference type="SUPFAM" id="SSF52540">
    <property type="entry name" value="P-loop containing nucleoside triphosphate hydrolases"/>
    <property type="match status" value="1"/>
</dbReference>
<dbReference type="PANTHER" id="PTHR45569">
    <property type="entry name" value="SENSOR PROTEIN KDPD"/>
    <property type="match status" value="1"/>
</dbReference>
<evidence type="ECO:0000259" key="4">
    <source>
        <dbReference type="Pfam" id="PF02702"/>
    </source>
</evidence>
<dbReference type="GO" id="GO:0000155">
    <property type="term" value="F:phosphorelay sensor kinase activity"/>
    <property type="evidence" value="ECO:0007669"/>
    <property type="project" value="InterPro"/>
</dbReference>
<evidence type="ECO:0000313" key="5">
    <source>
        <dbReference type="EMBL" id="BBF64128.1"/>
    </source>
</evidence>
<dbReference type="InterPro" id="IPR003852">
    <property type="entry name" value="Sig_transdc_His_kinase_KdpD_N"/>
</dbReference>